<keyword evidence="1" id="KW-0964">Secreted</keyword>
<dbReference type="Pfam" id="PF03018">
    <property type="entry name" value="Dirigent"/>
    <property type="match status" value="1"/>
</dbReference>
<keyword evidence="1" id="KW-0052">Apoplast</keyword>
<comment type="similarity">
    <text evidence="1">Belongs to the plant dirigent protein family.</text>
</comment>
<comment type="subunit">
    <text evidence="1">Homodimer.</text>
</comment>
<organism evidence="2 3">
    <name type="scientific">Citrus sinensis</name>
    <name type="common">Sweet orange</name>
    <name type="synonym">Citrus aurantium var. sinensis</name>
    <dbReference type="NCBI Taxonomy" id="2711"/>
    <lineage>
        <taxon>Eukaryota</taxon>
        <taxon>Viridiplantae</taxon>
        <taxon>Streptophyta</taxon>
        <taxon>Embryophyta</taxon>
        <taxon>Tracheophyta</taxon>
        <taxon>Spermatophyta</taxon>
        <taxon>Magnoliopsida</taxon>
        <taxon>eudicotyledons</taxon>
        <taxon>Gunneridae</taxon>
        <taxon>Pentapetalae</taxon>
        <taxon>rosids</taxon>
        <taxon>malvids</taxon>
        <taxon>Sapindales</taxon>
        <taxon>Rutaceae</taxon>
        <taxon>Aurantioideae</taxon>
        <taxon>Citrus</taxon>
    </lineage>
</organism>
<comment type="function">
    <text evidence="1">Dirigent proteins impart stereoselectivity on the phenoxy radical-coupling reaction, yielding optically active lignans from two molecules of coniferyl alcohol in the biosynthesis of lignans, flavonolignans, and alkaloids and thus plays a central role in plant secondary metabolism.</text>
</comment>
<dbReference type="InterPro" id="IPR004265">
    <property type="entry name" value="Dirigent"/>
</dbReference>
<dbReference type="AlphaFoldDB" id="A0A067DJX3"/>
<dbReference type="GO" id="GO:0048046">
    <property type="term" value="C:apoplast"/>
    <property type="evidence" value="ECO:0007669"/>
    <property type="project" value="UniProtKB-SubCell"/>
</dbReference>
<evidence type="ECO:0000313" key="3">
    <source>
        <dbReference type="Proteomes" id="UP000027120"/>
    </source>
</evidence>
<reference evidence="2 3" key="1">
    <citation type="submission" date="2014-04" db="EMBL/GenBank/DDBJ databases">
        <authorList>
            <consortium name="International Citrus Genome Consortium"/>
            <person name="Gmitter F."/>
            <person name="Chen C."/>
            <person name="Farmerie W."/>
            <person name="Harkins T."/>
            <person name="Desany B."/>
            <person name="Mohiuddin M."/>
            <person name="Kodira C."/>
            <person name="Borodovsky M."/>
            <person name="Lomsadze A."/>
            <person name="Burns P."/>
            <person name="Jenkins J."/>
            <person name="Prochnik S."/>
            <person name="Shu S."/>
            <person name="Chapman J."/>
            <person name="Pitluck S."/>
            <person name="Schmutz J."/>
            <person name="Rokhsar D."/>
        </authorList>
    </citation>
    <scope>NUCLEOTIDE SEQUENCE</scope>
</reference>
<sequence>MVDDSLIETTNPQSKLVGRAQGLYSLRGNNKLTVPVHKMPIVGDTGVFLLAGGYAIAKMHWADFKSGNAIVRCNVIIVY</sequence>
<evidence type="ECO:0000313" key="2">
    <source>
        <dbReference type="EMBL" id="KDO43264.1"/>
    </source>
</evidence>
<dbReference type="STRING" id="2711.A0A067DJX3"/>
<comment type="subcellular location">
    <subcellularLocation>
        <location evidence="1">Secreted</location>
        <location evidence="1">Extracellular space</location>
        <location evidence="1">Apoplast</location>
    </subcellularLocation>
</comment>
<name>A0A067DJX3_CITSI</name>
<accession>A0A067DJX3</accession>
<dbReference type="Proteomes" id="UP000027120">
    <property type="component" value="Unassembled WGS sequence"/>
</dbReference>
<dbReference type="PANTHER" id="PTHR21495">
    <property type="entry name" value="NUCLEOPORIN-RELATED"/>
    <property type="match status" value="1"/>
</dbReference>
<dbReference type="SMR" id="A0A067DJX3"/>
<evidence type="ECO:0000256" key="1">
    <source>
        <dbReference type="RuleBase" id="RU363099"/>
    </source>
</evidence>
<proteinExistence type="inferred from homology"/>
<dbReference type="EMBL" id="KK785392">
    <property type="protein sequence ID" value="KDO43264.1"/>
    <property type="molecule type" value="Genomic_DNA"/>
</dbReference>
<protein>
    <recommendedName>
        <fullName evidence="1">Dirigent protein</fullName>
    </recommendedName>
</protein>
<keyword evidence="3" id="KW-1185">Reference proteome</keyword>
<gene>
    <name evidence="2" type="ORF">CISIN_1g036849mg</name>
</gene>